<evidence type="ECO:0000259" key="8">
    <source>
        <dbReference type="Pfam" id="PF08511"/>
    </source>
</evidence>
<gene>
    <name evidence="9" type="ORF">SIL87_07145</name>
</gene>
<dbReference type="InterPro" id="IPR012762">
    <property type="entry name" value="Ubiq_biosynth_COQ9"/>
</dbReference>
<evidence type="ECO:0000256" key="7">
    <source>
        <dbReference type="SAM" id="MobiDB-lite"/>
    </source>
</evidence>
<dbReference type="PANTHER" id="PTHR21427:SF19">
    <property type="entry name" value="UBIQUINONE BIOSYNTHESIS PROTEIN COQ9, MITOCHONDRIAL"/>
    <property type="match status" value="1"/>
</dbReference>
<evidence type="ECO:0000313" key="10">
    <source>
        <dbReference type="Proteomes" id="UP001279553"/>
    </source>
</evidence>
<comment type="similarity">
    <text evidence="2">Belongs to the COQ9 family.</text>
</comment>
<proteinExistence type="inferred from homology"/>
<feature type="region of interest" description="Disordered" evidence="7">
    <location>
        <begin position="194"/>
        <end position="218"/>
    </location>
</feature>
<comment type="function">
    <text evidence="6">Membrane-associated protein that warps the membrane surface to access and bind aromatic isoprenes with high specificity, including ubiquinone (CoQ) isoprene intermediates and presents them directly to COQ7, therefore facilitating the COQ7-mediated hydroxylase step. Participates in the biosynthesis of coenzyme Q, also named ubiquinone, an essential lipid-soluble electron transporter for aerobic cellular respiration.</text>
</comment>
<evidence type="ECO:0000256" key="6">
    <source>
        <dbReference type="ARBA" id="ARBA00058104"/>
    </source>
</evidence>
<evidence type="ECO:0000256" key="1">
    <source>
        <dbReference type="ARBA" id="ARBA00004749"/>
    </source>
</evidence>
<dbReference type="EMBL" id="JAWXYB010000018">
    <property type="protein sequence ID" value="MDX5930536.1"/>
    <property type="molecule type" value="Genomic_DNA"/>
</dbReference>
<protein>
    <submittedName>
        <fullName evidence="9">COQ9 family protein</fullName>
    </submittedName>
</protein>
<dbReference type="PANTHER" id="PTHR21427">
    <property type="entry name" value="UBIQUINONE BIOSYNTHESIS PROTEIN COQ9, MITOCHONDRIAL"/>
    <property type="match status" value="1"/>
</dbReference>
<organism evidence="9 10">
    <name type="scientific">Acidiphilium acidophilum</name>
    <name type="common">Thiobacillus acidophilus</name>
    <dbReference type="NCBI Taxonomy" id="76588"/>
    <lineage>
        <taxon>Bacteria</taxon>
        <taxon>Pseudomonadati</taxon>
        <taxon>Pseudomonadota</taxon>
        <taxon>Alphaproteobacteria</taxon>
        <taxon>Acetobacterales</taxon>
        <taxon>Acidocellaceae</taxon>
        <taxon>Acidiphilium</taxon>
    </lineage>
</organism>
<evidence type="ECO:0000256" key="4">
    <source>
        <dbReference type="ARBA" id="ARBA00022946"/>
    </source>
</evidence>
<reference evidence="9 10" key="1">
    <citation type="submission" date="2023-11" db="EMBL/GenBank/DDBJ databases">
        <title>MicrobeMod: A computational toolkit for identifying prokaryotic methylation and restriction-modification with nanopore sequencing.</title>
        <authorList>
            <person name="Crits-Christoph A."/>
            <person name="Kang S.C."/>
            <person name="Lee H."/>
            <person name="Ostrov N."/>
        </authorList>
    </citation>
    <scope>NUCLEOTIDE SEQUENCE [LARGE SCALE GENOMIC DNA]</scope>
    <source>
        <strain evidence="9 10">DSMZ 700</strain>
    </source>
</reference>
<dbReference type="Gene3D" id="1.10.357.10">
    <property type="entry name" value="Tetracycline Repressor, domain 2"/>
    <property type="match status" value="1"/>
</dbReference>
<evidence type="ECO:0000256" key="5">
    <source>
        <dbReference type="ARBA" id="ARBA00023121"/>
    </source>
</evidence>
<comment type="pathway">
    <text evidence="1">Cofactor biosynthesis; ubiquinone biosynthesis.</text>
</comment>
<comment type="caution">
    <text evidence="9">The sequence shown here is derived from an EMBL/GenBank/DDBJ whole genome shotgun (WGS) entry which is preliminary data.</text>
</comment>
<evidence type="ECO:0000256" key="2">
    <source>
        <dbReference type="ARBA" id="ARBA00010766"/>
    </source>
</evidence>
<dbReference type="NCBIfam" id="TIGR02396">
    <property type="entry name" value="diverge_rpsU"/>
    <property type="match status" value="1"/>
</dbReference>
<keyword evidence="3" id="KW-0831">Ubiquinone biosynthesis</keyword>
<dbReference type="RefSeq" id="WP_319613479.1">
    <property type="nucleotide sequence ID" value="NZ_JAWXYB010000018.1"/>
</dbReference>
<name>A0AAW9DNA0_ACIAO</name>
<accession>A0AAW9DNA0</accession>
<dbReference type="AlphaFoldDB" id="A0AAW9DNA0"/>
<dbReference type="Pfam" id="PF08511">
    <property type="entry name" value="COQ9"/>
    <property type="match status" value="1"/>
</dbReference>
<keyword evidence="10" id="KW-1185">Reference proteome</keyword>
<keyword evidence="4" id="KW-0809">Transit peptide</keyword>
<keyword evidence="5" id="KW-0446">Lipid-binding</keyword>
<evidence type="ECO:0000313" key="9">
    <source>
        <dbReference type="EMBL" id="MDX5930536.1"/>
    </source>
</evidence>
<dbReference type="GO" id="GO:0008289">
    <property type="term" value="F:lipid binding"/>
    <property type="evidence" value="ECO:0007669"/>
    <property type="project" value="UniProtKB-KW"/>
</dbReference>
<feature type="domain" description="COQ9 C-terminal" evidence="8">
    <location>
        <begin position="121"/>
        <end position="189"/>
    </location>
</feature>
<sequence length="218" mass="24145">MNPCDTMMPEDEAVIRALLDEVPFAGWTTASLRRALTACGRDPEDALFLFPGGAPEMIEAWACLADRDMEAGAKAADLAAYRTPARVRAIISLRFEQNRPHREAIGRAIAILALPRNARLAATITARTVDSIWHAAGDRSADFAWYTKRAILAGVYTSTLLYWLRDMSGDDADSIAFLDRRLADVARIGKARKSMSERLPRPRLPRPFFMRKAPSPSA</sequence>
<dbReference type="GO" id="GO:0006744">
    <property type="term" value="P:ubiquinone biosynthetic process"/>
    <property type="evidence" value="ECO:0007669"/>
    <property type="project" value="UniProtKB-KW"/>
</dbReference>
<dbReference type="Proteomes" id="UP001279553">
    <property type="component" value="Unassembled WGS sequence"/>
</dbReference>
<evidence type="ECO:0000256" key="3">
    <source>
        <dbReference type="ARBA" id="ARBA00022688"/>
    </source>
</evidence>
<dbReference type="InterPro" id="IPR013718">
    <property type="entry name" value="COQ9_C"/>
</dbReference>